<dbReference type="SUPFAM" id="SSF46785">
    <property type="entry name" value="Winged helix' DNA-binding domain"/>
    <property type="match status" value="2"/>
</dbReference>
<proteinExistence type="inferred from homology"/>
<comment type="subunit">
    <text evidence="10">Component of the endosomal sorting complex required for transport II (ESCRT-II).</text>
</comment>
<dbReference type="GO" id="GO:0000814">
    <property type="term" value="C:ESCRT II complex"/>
    <property type="evidence" value="ECO:0007669"/>
    <property type="project" value="UniProtKB-UniRule"/>
</dbReference>
<dbReference type="InterPro" id="IPR036443">
    <property type="entry name" value="Znf_RanBP2_sf"/>
</dbReference>
<gene>
    <name evidence="14" type="ORF">CPELLU_LOCUS10799</name>
</gene>
<keyword evidence="4 10" id="KW-0967">Endosome</keyword>
<dbReference type="InterPro" id="IPR036390">
    <property type="entry name" value="WH_DNA-bd_sf"/>
</dbReference>
<evidence type="ECO:0000259" key="13">
    <source>
        <dbReference type="PROSITE" id="PS51495"/>
    </source>
</evidence>
<dbReference type="InterPro" id="IPR040608">
    <property type="entry name" value="Snf8/Vps36"/>
</dbReference>
<keyword evidence="7 10" id="KW-0653">Protein transport</keyword>
<keyword evidence="6" id="KW-0862">Zinc</keyword>
<keyword evidence="2 10" id="KW-0813">Transport</keyword>
<dbReference type="GO" id="GO:0043328">
    <property type="term" value="P:protein transport to vacuole involved in ubiquitin-dependent protein catabolic process via the multivesicular body sorting pathway"/>
    <property type="evidence" value="ECO:0007669"/>
    <property type="project" value="UniProtKB-UniRule"/>
</dbReference>
<comment type="function">
    <text evidence="10">Component of the ESCRT-II complex (endosomal sorting complex required for transport II), which is required for multivesicular body (MVB) formation and sorting of endosomal cargo proteins into MVBs.</text>
</comment>
<dbReference type="Gene3D" id="1.10.10.10">
    <property type="entry name" value="Winged helix-like DNA-binding domain superfamily/Winged helix DNA-binding domain"/>
    <property type="match status" value="2"/>
</dbReference>
<sequence length="517" mass="57872">MNRFSRAELNSTLRPVLLDNETILAIQDNVGLYDGNEKAIDYMKGTVYLTSHRIIYVDSQNPTTNSITVEIKLIKGREFYIGFVKSSPKITLRFSDITSPYSLSDNQLYASSPSSSVSNLQSILTSSSWICSICSFINKNQDIKCQLCGVKRIEPTISSTLSVKSDFEGSVGQQQRSPSPNIPTDEIGIACDVCTFLNHPSMIKCEVCEADLRTFDINNLNLENDVDASKNIKAAKNNDKSDFVRLAFRDGGSNAFYEKLKSAMATKEWEKTPETSNTKVSSDFDPGLGGLIGIIRNAEQNQKEQKETLNQAFKDLDGLMAKTSEMVKLAESTKNKLSKELDSENSTDEVAVFRTYLIELGIPNPVTKDSAGSAYHKELARQLAEFLDNLLEKENGMMSLTDIYCLFNRAPLISPEDLYKACSLFERLDLPMRLRRFASGLMVVHDEQIAQRILQHIKTTGPLTAIELASLVKMSVALINEQLQMVEAKGLICRDDSVEGVRFYDNLIINFQWERNN</sequence>
<organism evidence="14 15">
    <name type="scientific">Cetraspora pellucida</name>
    <dbReference type="NCBI Taxonomy" id="1433469"/>
    <lineage>
        <taxon>Eukaryota</taxon>
        <taxon>Fungi</taxon>
        <taxon>Fungi incertae sedis</taxon>
        <taxon>Mucoromycota</taxon>
        <taxon>Glomeromycotina</taxon>
        <taxon>Glomeromycetes</taxon>
        <taxon>Diversisporales</taxon>
        <taxon>Gigasporaceae</taxon>
        <taxon>Cetraspora</taxon>
    </lineage>
</organism>
<evidence type="ECO:0000256" key="2">
    <source>
        <dbReference type="ARBA" id="ARBA00022448"/>
    </source>
</evidence>
<evidence type="ECO:0000313" key="15">
    <source>
        <dbReference type="Proteomes" id="UP000789759"/>
    </source>
</evidence>
<dbReference type="Gene3D" id="2.30.29.30">
    <property type="entry name" value="Pleckstrin-homology domain (PH domain)/Phosphotyrosine-binding domain (PTB)"/>
    <property type="match status" value="2"/>
</dbReference>
<dbReference type="OrthoDB" id="271448at2759"/>
<keyword evidence="10" id="KW-0963">Cytoplasm</keyword>
<dbReference type="FunFam" id="1.10.10.10:FF:000165">
    <property type="entry name" value="Vacuolar protein sorting protein (Vps36)"/>
    <property type="match status" value="1"/>
</dbReference>
<evidence type="ECO:0000259" key="12">
    <source>
        <dbReference type="PROSITE" id="PS50199"/>
    </source>
</evidence>
<feature type="domain" description="GLUE N-terminal" evidence="13">
    <location>
        <begin position="7"/>
        <end position="276"/>
    </location>
</feature>
<dbReference type="GO" id="GO:0043130">
    <property type="term" value="F:ubiquitin binding"/>
    <property type="evidence" value="ECO:0007669"/>
    <property type="project" value="UniProtKB-UniRule"/>
</dbReference>
<protein>
    <recommendedName>
        <fullName evidence="10">Vacuolar protein-sorting-associated protein 36</fullName>
    </recommendedName>
    <alternativeName>
        <fullName evidence="10">ESCRT-II complex subunit VPS36</fullName>
    </alternativeName>
</protein>
<keyword evidence="8 11" id="KW-0175">Coiled coil</keyword>
<evidence type="ECO:0000256" key="7">
    <source>
        <dbReference type="ARBA" id="ARBA00022927"/>
    </source>
</evidence>
<dbReference type="GO" id="GO:0008270">
    <property type="term" value="F:zinc ion binding"/>
    <property type="evidence" value="ECO:0007669"/>
    <property type="project" value="UniProtKB-KW"/>
</dbReference>
<dbReference type="SMART" id="SM00547">
    <property type="entry name" value="ZnF_RBZ"/>
    <property type="match status" value="2"/>
</dbReference>
<feature type="domain" description="RanBP2-type" evidence="12">
    <location>
        <begin position="125"/>
        <end position="154"/>
    </location>
</feature>
<evidence type="ECO:0000256" key="6">
    <source>
        <dbReference type="ARBA" id="ARBA00022833"/>
    </source>
</evidence>
<dbReference type="AlphaFoldDB" id="A0A9N9EQI1"/>
<evidence type="ECO:0000256" key="3">
    <source>
        <dbReference type="ARBA" id="ARBA00022723"/>
    </source>
</evidence>
<dbReference type="InterPro" id="IPR037855">
    <property type="entry name" value="Vps36"/>
</dbReference>
<evidence type="ECO:0000256" key="8">
    <source>
        <dbReference type="ARBA" id="ARBA00023054"/>
    </source>
</evidence>
<dbReference type="GO" id="GO:0031902">
    <property type="term" value="C:late endosome membrane"/>
    <property type="evidence" value="ECO:0007669"/>
    <property type="project" value="UniProtKB-UniRule"/>
</dbReference>
<keyword evidence="3" id="KW-0479">Metal-binding</keyword>
<dbReference type="Pfam" id="PF11605">
    <property type="entry name" value="Vps36_ESCRT-II"/>
    <property type="match status" value="1"/>
</dbReference>
<comment type="similarity">
    <text evidence="1 10">Belongs to the VPS36 family.</text>
</comment>
<keyword evidence="15" id="KW-1185">Reference proteome</keyword>
<name>A0A9N9EQI1_9GLOM</name>
<evidence type="ECO:0000256" key="9">
    <source>
        <dbReference type="PROSITE-ProRule" id="PRU00322"/>
    </source>
</evidence>
<feature type="coiled-coil region" evidence="11">
    <location>
        <begin position="295"/>
        <end position="347"/>
    </location>
</feature>
<comment type="caution">
    <text evidence="14">The sequence shown here is derived from an EMBL/GenBank/DDBJ whole genome shotgun (WGS) entry which is preliminary data.</text>
</comment>
<dbReference type="InterPro" id="IPR001876">
    <property type="entry name" value="Znf_RanBP2"/>
</dbReference>
<accession>A0A9N9EQI1</accession>
<evidence type="ECO:0000256" key="11">
    <source>
        <dbReference type="SAM" id="Coils"/>
    </source>
</evidence>
<dbReference type="SUPFAM" id="SSF90209">
    <property type="entry name" value="Ran binding protein zinc finger-like"/>
    <property type="match status" value="2"/>
</dbReference>
<dbReference type="PANTHER" id="PTHR13128:SF12">
    <property type="entry name" value="VACUOLAR PROTEIN-SORTING-ASSOCIATED PROTEIN 36"/>
    <property type="match status" value="1"/>
</dbReference>
<dbReference type="Gene3D" id="6.10.140.260">
    <property type="match status" value="1"/>
</dbReference>
<dbReference type="PROSITE" id="PS50199">
    <property type="entry name" value="ZF_RANBP2_2"/>
    <property type="match status" value="1"/>
</dbReference>
<dbReference type="GO" id="GO:0032266">
    <property type="term" value="F:phosphatidylinositol-3-phosphate binding"/>
    <property type="evidence" value="ECO:0007669"/>
    <property type="project" value="UniProtKB-UniRule"/>
</dbReference>
<dbReference type="Pfam" id="PF04157">
    <property type="entry name" value="EAP30"/>
    <property type="match status" value="1"/>
</dbReference>
<dbReference type="Proteomes" id="UP000789759">
    <property type="component" value="Unassembled WGS sequence"/>
</dbReference>
<evidence type="ECO:0000313" key="14">
    <source>
        <dbReference type="EMBL" id="CAG8681216.1"/>
    </source>
</evidence>
<evidence type="ECO:0000256" key="5">
    <source>
        <dbReference type="ARBA" id="ARBA00022771"/>
    </source>
</evidence>
<dbReference type="InterPro" id="IPR011993">
    <property type="entry name" value="PH-like_dom_sf"/>
</dbReference>
<dbReference type="SUPFAM" id="SSF50729">
    <property type="entry name" value="PH domain-like"/>
    <property type="match status" value="1"/>
</dbReference>
<dbReference type="EMBL" id="CAJVQA010009109">
    <property type="protein sequence ID" value="CAG8681216.1"/>
    <property type="molecule type" value="Genomic_DNA"/>
</dbReference>
<reference evidence="14" key="1">
    <citation type="submission" date="2021-06" db="EMBL/GenBank/DDBJ databases">
        <authorList>
            <person name="Kallberg Y."/>
            <person name="Tangrot J."/>
            <person name="Rosling A."/>
        </authorList>
    </citation>
    <scope>NUCLEOTIDE SEQUENCE</scope>
    <source>
        <strain evidence="14">FL966</strain>
    </source>
</reference>
<dbReference type="PROSITE" id="PS51495">
    <property type="entry name" value="GLUE"/>
    <property type="match status" value="1"/>
</dbReference>
<evidence type="ECO:0000256" key="1">
    <source>
        <dbReference type="ARBA" id="ARBA00009697"/>
    </source>
</evidence>
<dbReference type="PANTHER" id="PTHR13128">
    <property type="entry name" value="VACUOLAR PROTEIN-SORTING-ASSOCIATED PROTEIN 36"/>
    <property type="match status" value="1"/>
</dbReference>
<keyword evidence="5 9" id="KW-0863">Zinc-finger</keyword>
<dbReference type="PROSITE" id="PS01358">
    <property type="entry name" value="ZF_RANBP2_1"/>
    <property type="match status" value="1"/>
</dbReference>
<comment type="subcellular location">
    <subcellularLocation>
        <location evidence="10">Cytoplasm</location>
    </subcellularLocation>
    <subcellularLocation>
        <location evidence="10">Endosome</location>
    </subcellularLocation>
</comment>
<evidence type="ECO:0000256" key="4">
    <source>
        <dbReference type="ARBA" id="ARBA00022753"/>
    </source>
</evidence>
<evidence type="ECO:0000256" key="10">
    <source>
        <dbReference type="RuleBase" id="RU367095"/>
    </source>
</evidence>
<dbReference type="Gene3D" id="2.30.30.380">
    <property type="entry name" value="Zn-finger domain of Sec23/24"/>
    <property type="match status" value="1"/>
</dbReference>
<dbReference type="InterPro" id="IPR036388">
    <property type="entry name" value="WH-like_DNA-bd_sf"/>
</dbReference>
<dbReference type="InterPro" id="IPR021648">
    <property type="entry name" value="GLUE_dom"/>
</dbReference>